<evidence type="ECO:0000256" key="5">
    <source>
        <dbReference type="ARBA" id="ARBA00023004"/>
    </source>
</evidence>
<evidence type="ECO:0000256" key="6">
    <source>
        <dbReference type="ARBA" id="ARBA00023033"/>
    </source>
</evidence>
<evidence type="ECO:0000256" key="4">
    <source>
        <dbReference type="ARBA" id="ARBA00023002"/>
    </source>
</evidence>
<evidence type="ECO:0000256" key="3">
    <source>
        <dbReference type="ARBA" id="ARBA00022723"/>
    </source>
</evidence>
<dbReference type="KEGG" id="arev:RVR_7349"/>
<dbReference type="CDD" id="cd11030">
    <property type="entry name" value="CYP105-like"/>
    <property type="match status" value="1"/>
</dbReference>
<keyword evidence="2 7" id="KW-0349">Heme</keyword>
<proteinExistence type="inferred from homology"/>
<dbReference type="InterPro" id="IPR036396">
    <property type="entry name" value="Cyt_P450_sf"/>
</dbReference>
<dbReference type="SUPFAM" id="SSF48264">
    <property type="entry name" value="Cytochrome P450"/>
    <property type="match status" value="1"/>
</dbReference>
<evidence type="ECO:0000256" key="1">
    <source>
        <dbReference type="ARBA" id="ARBA00010617"/>
    </source>
</evidence>
<dbReference type="FunFam" id="1.10.630.10:FF:000018">
    <property type="entry name" value="Cytochrome P450 monooxygenase"/>
    <property type="match status" value="1"/>
</dbReference>
<dbReference type="Pfam" id="PF00067">
    <property type="entry name" value="p450"/>
    <property type="match status" value="1"/>
</dbReference>
<evidence type="ECO:0000313" key="10">
    <source>
        <dbReference type="Proteomes" id="UP000595703"/>
    </source>
</evidence>
<dbReference type="GO" id="GO:0020037">
    <property type="term" value="F:heme binding"/>
    <property type="evidence" value="ECO:0007669"/>
    <property type="project" value="InterPro"/>
</dbReference>
<dbReference type="GO" id="GO:0016705">
    <property type="term" value="F:oxidoreductase activity, acting on paired donors, with incorporation or reduction of molecular oxygen"/>
    <property type="evidence" value="ECO:0007669"/>
    <property type="project" value="InterPro"/>
</dbReference>
<reference evidence="9 10" key="2">
    <citation type="journal article" date="2011" name="J. Antibiot.">
        <title>Furaquinocins I and J: novel polyketide isoprenoid hybrid compounds from Streptomyces reveromyceticus SN-593.</title>
        <authorList>
            <person name="Panthee S."/>
            <person name="Takahashi S."/>
            <person name="Takagi H."/>
            <person name="Nogawa T."/>
            <person name="Oowada E."/>
            <person name="Uramoto M."/>
            <person name="Osada H."/>
        </authorList>
    </citation>
    <scope>NUCLEOTIDE SEQUENCE [LARGE SCALE GENOMIC DNA]</scope>
    <source>
        <strain evidence="9 10">SN-593</strain>
    </source>
</reference>
<dbReference type="InterPro" id="IPR002397">
    <property type="entry name" value="Cyt_P450_B"/>
</dbReference>
<dbReference type="PRINTS" id="PR00385">
    <property type="entry name" value="P450"/>
</dbReference>
<evidence type="ECO:0000256" key="2">
    <source>
        <dbReference type="ARBA" id="ARBA00022617"/>
    </source>
</evidence>
<dbReference type="PANTHER" id="PTHR46696">
    <property type="entry name" value="P450, PUTATIVE (EUROFUNG)-RELATED"/>
    <property type="match status" value="1"/>
</dbReference>
<dbReference type="EMBL" id="AP018365">
    <property type="protein sequence ID" value="BBB00333.1"/>
    <property type="molecule type" value="Genomic_DNA"/>
</dbReference>
<keyword evidence="5 7" id="KW-0408">Iron</keyword>
<dbReference type="Proteomes" id="UP000595703">
    <property type="component" value="Chromosome"/>
</dbReference>
<evidence type="ECO:0000313" key="9">
    <source>
        <dbReference type="EMBL" id="BBB00333.1"/>
    </source>
</evidence>
<gene>
    <name evidence="9" type="ORF">RVR_7349</name>
</gene>
<keyword evidence="4 7" id="KW-0560">Oxidoreductase</keyword>
<reference evidence="9 10" key="3">
    <citation type="journal article" date="2011" name="Nat. Chem. Biol.">
        <title>Reveromycin A biosynthesis uses RevG and RevJ for stereospecific spiroacetal formation.</title>
        <authorList>
            <person name="Takahashi S."/>
            <person name="Toyoda A."/>
            <person name="Sekiyama Y."/>
            <person name="Takagi H."/>
            <person name="Nogawa T."/>
            <person name="Uramoto M."/>
            <person name="Suzuki R."/>
            <person name="Koshino H."/>
            <person name="Kumano T."/>
            <person name="Panthee S."/>
            <person name="Dairi T."/>
            <person name="Ishikawa J."/>
            <person name="Ikeda H."/>
            <person name="Sakaki Y."/>
            <person name="Osada H."/>
        </authorList>
    </citation>
    <scope>NUCLEOTIDE SEQUENCE [LARGE SCALE GENOMIC DNA]</scope>
    <source>
        <strain evidence="9 10">SN-593</strain>
    </source>
</reference>
<dbReference type="GO" id="GO:0004497">
    <property type="term" value="F:monooxygenase activity"/>
    <property type="evidence" value="ECO:0007669"/>
    <property type="project" value="UniProtKB-KW"/>
</dbReference>
<dbReference type="PRINTS" id="PR00359">
    <property type="entry name" value="BP450"/>
</dbReference>
<keyword evidence="3 7" id="KW-0479">Metal-binding</keyword>
<dbReference type="PROSITE" id="PS00086">
    <property type="entry name" value="CYTOCHROME_P450"/>
    <property type="match status" value="1"/>
</dbReference>
<comment type="similarity">
    <text evidence="1 7">Belongs to the cytochrome P450 family.</text>
</comment>
<keyword evidence="10" id="KW-1185">Reference proteome</keyword>
<accession>A0A7U3VQZ1</accession>
<keyword evidence="6 7" id="KW-0503">Monooxygenase</keyword>
<dbReference type="AlphaFoldDB" id="A0A7U3VQZ1"/>
<dbReference type="PANTHER" id="PTHR46696:SF1">
    <property type="entry name" value="CYTOCHROME P450 YJIB-RELATED"/>
    <property type="match status" value="1"/>
</dbReference>
<sequence length="405" mass="43932">MNTSPSAAPSIPTPTLPRYPLERAGHLHPAPSLLGLPPVSPLRFAGGAEGLLVTGFEAARAVLSNPLLSAERWRGDDPVRPVPRRVRERRGLGPGAFLATDDPEHARYRTLLTGQFTVRRMRALQPRVEQVVEHCLDGLEAAGRPADLVAHFALPVPSLIICELLGVPYTERDRFQRASGTLLRQDLSAESFDAAVDAIDAFLGEMIAAKRRSPDDDLVSLLIASGQVTDEEICGMCRLLLVAGHETTMNMLSLGTFALLNDPEQLARLRADDDLVPFAVEELLRYLAIVNAFPVRTALEDTEIAGVPVPAGTSVAVSVPAANRDPALVEDPDRLDVGRRRSSHLAFGYGIHQCLGQHLARIELAAGYRGLLRRFPALRLAVPADAVPLRSDMVIYGAHELPVTW</sequence>
<feature type="region of interest" description="Disordered" evidence="8">
    <location>
        <begin position="1"/>
        <end position="24"/>
    </location>
</feature>
<dbReference type="InterPro" id="IPR017972">
    <property type="entry name" value="Cyt_P450_CS"/>
</dbReference>
<reference evidence="9 10" key="1">
    <citation type="journal article" date="2010" name="J. Bacteriol.">
        <title>Biochemical characterization of a novel indole prenyltransferase from Streptomyces sp. SN-593.</title>
        <authorList>
            <person name="Takahashi S."/>
            <person name="Takagi H."/>
            <person name="Toyoda A."/>
            <person name="Uramoto M."/>
            <person name="Nogawa T."/>
            <person name="Ueki M."/>
            <person name="Sakaki Y."/>
            <person name="Osada H."/>
        </authorList>
    </citation>
    <scope>NUCLEOTIDE SEQUENCE [LARGE SCALE GENOMIC DNA]</scope>
    <source>
        <strain evidence="9 10">SN-593</strain>
    </source>
</reference>
<organism evidence="9 10">
    <name type="scientific">Actinacidiphila reveromycinica</name>
    <dbReference type="NCBI Taxonomy" id="659352"/>
    <lineage>
        <taxon>Bacteria</taxon>
        <taxon>Bacillati</taxon>
        <taxon>Actinomycetota</taxon>
        <taxon>Actinomycetes</taxon>
        <taxon>Kitasatosporales</taxon>
        <taxon>Streptomycetaceae</taxon>
        <taxon>Actinacidiphila</taxon>
    </lineage>
</organism>
<evidence type="ECO:0000256" key="7">
    <source>
        <dbReference type="RuleBase" id="RU000461"/>
    </source>
</evidence>
<dbReference type="InterPro" id="IPR001128">
    <property type="entry name" value="Cyt_P450"/>
</dbReference>
<protein>
    <submittedName>
        <fullName evidence="9">Putative cytochrome P450</fullName>
    </submittedName>
</protein>
<dbReference type="GO" id="GO:0005506">
    <property type="term" value="F:iron ion binding"/>
    <property type="evidence" value="ECO:0007669"/>
    <property type="project" value="InterPro"/>
</dbReference>
<reference evidence="9 10" key="4">
    <citation type="journal article" date="2020" name="Sci. Rep.">
        <title>beta-carboline chemical signals induce reveromycin production through a LuxR family regulator in Streptomyces sp. SN-593.</title>
        <authorList>
            <person name="Panthee S."/>
            <person name="Kito N."/>
            <person name="Hayashi T."/>
            <person name="Shimizu T."/>
            <person name="Ishikawa J."/>
            <person name="Hamamoto H."/>
            <person name="Osada H."/>
            <person name="Takahashi S."/>
        </authorList>
    </citation>
    <scope>NUCLEOTIDE SEQUENCE [LARGE SCALE GENOMIC DNA]</scope>
    <source>
        <strain evidence="9 10">SN-593</strain>
    </source>
</reference>
<dbReference type="RefSeq" id="WP_202236360.1">
    <property type="nucleotide sequence ID" value="NZ_AP018365.1"/>
</dbReference>
<name>A0A7U3VQZ1_9ACTN</name>
<feature type="compositionally biased region" description="Low complexity" evidence="8">
    <location>
        <begin position="1"/>
        <end position="10"/>
    </location>
</feature>
<dbReference type="Gene3D" id="1.10.630.10">
    <property type="entry name" value="Cytochrome P450"/>
    <property type="match status" value="1"/>
</dbReference>
<evidence type="ECO:0000256" key="8">
    <source>
        <dbReference type="SAM" id="MobiDB-lite"/>
    </source>
</evidence>